<dbReference type="InterPro" id="IPR011006">
    <property type="entry name" value="CheY-like_superfamily"/>
</dbReference>
<dbReference type="KEGG" id="bpro:PMF13cell1_00938"/>
<dbReference type="GO" id="GO:0005829">
    <property type="term" value="C:cytosol"/>
    <property type="evidence" value="ECO:0007669"/>
    <property type="project" value="TreeGrafter"/>
</dbReference>
<dbReference type="InterPro" id="IPR039420">
    <property type="entry name" value="WalR-like"/>
</dbReference>
<evidence type="ECO:0000313" key="13">
    <source>
        <dbReference type="Proteomes" id="UP000289794"/>
    </source>
</evidence>
<dbReference type="GO" id="GO:0032993">
    <property type="term" value="C:protein-DNA complex"/>
    <property type="evidence" value="ECO:0007669"/>
    <property type="project" value="TreeGrafter"/>
</dbReference>
<dbReference type="Pfam" id="PF00486">
    <property type="entry name" value="Trans_reg_C"/>
    <property type="match status" value="1"/>
</dbReference>
<name>A0A4P6LX41_9FIRM</name>
<accession>A0A4P6LX41</accession>
<keyword evidence="3" id="KW-0902">Two-component regulatory system</keyword>
<protein>
    <recommendedName>
        <fullName evidence="1">Stage 0 sporulation protein A homolog</fullName>
    </recommendedName>
</protein>
<feature type="modified residue" description="4-aspartylphosphate" evidence="8">
    <location>
        <position position="52"/>
    </location>
</feature>
<evidence type="ECO:0000259" key="10">
    <source>
        <dbReference type="PROSITE" id="PS50110"/>
    </source>
</evidence>
<evidence type="ECO:0000256" key="2">
    <source>
        <dbReference type="ARBA" id="ARBA00022553"/>
    </source>
</evidence>
<dbReference type="SMART" id="SM00448">
    <property type="entry name" value="REC"/>
    <property type="match status" value="1"/>
</dbReference>
<feature type="DNA-binding region" description="OmpR/PhoB-type" evidence="9">
    <location>
        <begin position="120"/>
        <end position="215"/>
    </location>
</feature>
<evidence type="ECO:0000256" key="9">
    <source>
        <dbReference type="PROSITE-ProRule" id="PRU01091"/>
    </source>
</evidence>
<keyword evidence="4" id="KW-0805">Transcription regulation</keyword>
<dbReference type="GO" id="GO:0000976">
    <property type="term" value="F:transcription cis-regulatory region binding"/>
    <property type="evidence" value="ECO:0007669"/>
    <property type="project" value="TreeGrafter"/>
</dbReference>
<dbReference type="PANTHER" id="PTHR48111:SF1">
    <property type="entry name" value="TWO-COMPONENT RESPONSE REGULATOR ORR33"/>
    <property type="match status" value="1"/>
</dbReference>
<dbReference type="InterPro" id="IPR036388">
    <property type="entry name" value="WH-like_DNA-bd_sf"/>
</dbReference>
<dbReference type="EMBL" id="CP035945">
    <property type="protein sequence ID" value="QBE95417.1"/>
    <property type="molecule type" value="Genomic_DNA"/>
</dbReference>
<evidence type="ECO:0000256" key="7">
    <source>
        <dbReference type="ARBA" id="ARBA00024867"/>
    </source>
</evidence>
<sequence>MADILIVEDERSINELMKRTLTMTGHKCCQVYTGREALRAAVNEKPDIVLLDINLPDMDGFQVMEQIGDVPVIYVTARDEVTDRVRGLNSGAEDYIVKPFAMEELVARVQVVLRRFHREEKIFAIDGVRVDVERHRVTRGGADVELTNREFELLRVLLVNRNIALSRNQLLDLAWGMDFFGDDRTVDVHIQRIRKKLGLEDYIKTVFKYGYRLEI</sequence>
<feature type="domain" description="Response regulatory" evidence="10">
    <location>
        <begin position="3"/>
        <end position="113"/>
    </location>
</feature>
<gene>
    <name evidence="12" type="primary">regX3_2</name>
    <name evidence="12" type="ORF">PMF13cell1_00938</name>
</gene>
<evidence type="ECO:0000259" key="11">
    <source>
        <dbReference type="PROSITE" id="PS51755"/>
    </source>
</evidence>
<evidence type="ECO:0000256" key="8">
    <source>
        <dbReference type="PROSITE-ProRule" id="PRU00169"/>
    </source>
</evidence>
<proteinExistence type="predicted"/>
<dbReference type="CDD" id="cd00383">
    <property type="entry name" value="trans_reg_C"/>
    <property type="match status" value="1"/>
</dbReference>
<evidence type="ECO:0000256" key="1">
    <source>
        <dbReference type="ARBA" id="ARBA00018672"/>
    </source>
</evidence>
<evidence type="ECO:0000256" key="3">
    <source>
        <dbReference type="ARBA" id="ARBA00023012"/>
    </source>
</evidence>
<dbReference type="SMART" id="SM00862">
    <property type="entry name" value="Trans_reg_C"/>
    <property type="match status" value="1"/>
</dbReference>
<dbReference type="Gene3D" id="1.10.10.10">
    <property type="entry name" value="Winged helix-like DNA-binding domain superfamily/Winged helix DNA-binding domain"/>
    <property type="match status" value="1"/>
</dbReference>
<dbReference type="PANTHER" id="PTHR48111">
    <property type="entry name" value="REGULATOR OF RPOS"/>
    <property type="match status" value="1"/>
</dbReference>
<dbReference type="GO" id="GO:0006355">
    <property type="term" value="P:regulation of DNA-templated transcription"/>
    <property type="evidence" value="ECO:0007669"/>
    <property type="project" value="InterPro"/>
</dbReference>
<evidence type="ECO:0000256" key="4">
    <source>
        <dbReference type="ARBA" id="ARBA00023015"/>
    </source>
</evidence>
<evidence type="ECO:0000256" key="5">
    <source>
        <dbReference type="ARBA" id="ARBA00023125"/>
    </source>
</evidence>
<dbReference type="PROSITE" id="PS51755">
    <property type="entry name" value="OMPR_PHOB"/>
    <property type="match status" value="1"/>
</dbReference>
<dbReference type="InterPro" id="IPR001867">
    <property type="entry name" value="OmpR/PhoB-type_DNA-bd"/>
</dbReference>
<evidence type="ECO:0000256" key="6">
    <source>
        <dbReference type="ARBA" id="ARBA00023163"/>
    </source>
</evidence>
<dbReference type="InterPro" id="IPR001789">
    <property type="entry name" value="Sig_transdc_resp-reg_receiver"/>
</dbReference>
<dbReference type="GO" id="GO:0000156">
    <property type="term" value="F:phosphorelay response regulator activity"/>
    <property type="evidence" value="ECO:0007669"/>
    <property type="project" value="TreeGrafter"/>
</dbReference>
<keyword evidence="2 8" id="KW-0597">Phosphoprotein</keyword>
<keyword evidence="5 9" id="KW-0238">DNA-binding</keyword>
<organism evidence="12 13">
    <name type="scientific">Blautia producta</name>
    <dbReference type="NCBI Taxonomy" id="33035"/>
    <lineage>
        <taxon>Bacteria</taxon>
        <taxon>Bacillati</taxon>
        <taxon>Bacillota</taxon>
        <taxon>Clostridia</taxon>
        <taxon>Lachnospirales</taxon>
        <taxon>Lachnospiraceae</taxon>
        <taxon>Blautia</taxon>
    </lineage>
</organism>
<reference evidence="12 13" key="1">
    <citation type="submission" date="2019-01" db="EMBL/GenBank/DDBJ databases">
        <title>PMF-metabolizing Aryl O-demethylase.</title>
        <authorList>
            <person name="Kim M."/>
        </authorList>
    </citation>
    <scope>NUCLEOTIDE SEQUENCE [LARGE SCALE GENOMIC DNA]</scope>
    <source>
        <strain evidence="12 13">PMF1</strain>
    </source>
</reference>
<dbReference type="CDD" id="cd17574">
    <property type="entry name" value="REC_OmpR"/>
    <property type="match status" value="1"/>
</dbReference>
<keyword evidence="6" id="KW-0804">Transcription</keyword>
<comment type="function">
    <text evidence="7">May play the central regulatory role in sporulation. It may be an element of the effector pathway responsible for the activation of sporulation genes in response to nutritional stress. Spo0A may act in concert with spo0H (a sigma factor) to control the expression of some genes that are critical to the sporulation process.</text>
</comment>
<dbReference type="Gene3D" id="6.10.250.690">
    <property type="match status" value="1"/>
</dbReference>
<dbReference type="Pfam" id="PF00072">
    <property type="entry name" value="Response_reg"/>
    <property type="match status" value="1"/>
</dbReference>
<dbReference type="Proteomes" id="UP000289794">
    <property type="component" value="Chromosome"/>
</dbReference>
<dbReference type="SUPFAM" id="SSF52172">
    <property type="entry name" value="CheY-like"/>
    <property type="match status" value="1"/>
</dbReference>
<dbReference type="RefSeq" id="WP_029471224.1">
    <property type="nucleotide sequence ID" value="NZ_AP031439.1"/>
</dbReference>
<feature type="domain" description="OmpR/PhoB-type" evidence="11">
    <location>
        <begin position="120"/>
        <end position="215"/>
    </location>
</feature>
<dbReference type="PROSITE" id="PS50110">
    <property type="entry name" value="RESPONSE_REGULATORY"/>
    <property type="match status" value="1"/>
</dbReference>
<dbReference type="AlphaFoldDB" id="A0A4P6LX41"/>
<dbReference type="Gene3D" id="3.40.50.2300">
    <property type="match status" value="1"/>
</dbReference>
<evidence type="ECO:0000313" key="12">
    <source>
        <dbReference type="EMBL" id="QBE95417.1"/>
    </source>
</evidence>